<evidence type="ECO:0000313" key="4">
    <source>
        <dbReference type="Proteomes" id="UP000196485"/>
    </source>
</evidence>
<dbReference type="CDD" id="cd17470">
    <property type="entry name" value="T3SS_Flik_C"/>
    <property type="match status" value="1"/>
</dbReference>
<evidence type="ECO:0000259" key="2">
    <source>
        <dbReference type="Pfam" id="PF02120"/>
    </source>
</evidence>
<dbReference type="InterPro" id="IPR021136">
    <property type="entry name" value="Flagellar_hook_control-like_C"/>
</dbReference>
<keyword evidence="3" id="KW-0282">Flagellum</keyword>
<dbReference type="InterPro" id="IPR052563">
    <property type="entry name" value="FliK"/>
</dbReference>
<feature type="compositionally biased region" description="Basic and acidic residues" evidence="1">
    <location>
        <begin position="455"/>
        <end position="464"/>
    </location>
</feature>
<name>A0A1Y6KS51_9GAMM</name>
<feature type="domain" description="Flagellar hook-length control protein-like C-terminal" evidence="2">
    <location>
        <begin position="328"/>
        <end position="410"/>
    </location>
</feature>
<feature type="region of interest" description="Disordered" evidence="1">
    <location>
        <begin position="395"/>
        <end position="464"/>
    </location>
</feature>
<sequence>MNLFNVSSTQTLKSVVSSAATAESETITPSDNDFSQQYQQALDENQPLLTSNNSELVSTGDISIDSEVSDIDAVIAQDQIIVVQDIVTPNTIAVNNATNGDTVTIDDNGETLTDASMTSVVIAGNAATDVVIGDTTTNVVTGDVAATDTVAKDTKALPAANDISQLMAAGNVFLQQLTQSNQQLNNPISAEAGMVDSSGKSLPPAATALQTSVAASTAIDSQKADIGIDVDVNNLPLSISPTPNVTTATSDMLQSMVSVEATDLFASKSCPSPQVITINPNSESLAQQLAGLTTPSATALKPEFTQPMTPAQSPLLLTREQAGEQVHERINMMMAKNLKHVDIRLDPPELGKIQIKLNIAQDQASVQFTVNNPQTRDMVEQAMPRLREMLQQQGLQLAQSSVHQETPQQFSGQQNNHAANSQSGQQSSSMVAATEGQLQPEAEQPQLHSQLLVTDNKDHVDYYA</sequence>
<dbReference type="PANTHER" id="PTHR37533">
    <property type="entry name" value="FLAGELLAR HOOK-LENGTH CONTROL PROTEIN"/>
    <property type="match status" value="1"/>
</dbReference>
<reference evidence="4" key="1">
    <citation type="submission" date="2017-06" db="EMBL/GenBank/DDBJ databases">
        <authorList>
            <person name="Rodrigo-Torres L."/>
            <person name="Arahal R. D."/>
            <person name="Lucena T."/>
        </authorList>
    </citation>
    <scope>NUCLEOTIDE SEQUENCE [LARGE SCALE GENOMIC DNA]</scope>
    <source>
        <strain evidence="4">type strain: CECT 9192</strain>
    </source>
</reference>
<keyword evidence="4" id="KW-1185">Reference proteome</keyword>
<proteinExistence type="predicted"/>
<gene>
    <name evidence="3" type="primary">fliK</name>
    <name evidence="3" type="ORF">PAQU9191_00127</name>
</gene>
<organism evidence="3 4">
    <name type="scientific">Photobacterium aquimaris</name>
    <dbReference type="NCBI Taxonomy" id="512643"/>
    <lineage>
        <taxon>Bacteria</taxon>
        <taxon>Pseudomonadati</taxon>
        <taxon>Pseudomonadota</taxon>
        <taxon>Gammaproteobacteria</taxon>
        <taxon>Vibrionales</taxon>
        <taxon>Vibrionaceae</taxon>
        <taxon>Photobacterium</taxon>
    </lineage>
</organism>
<keyword evidence="3" id="KW-0966">Cell projection</keyword>
<dbReference type="PANTHER" id="PTHR37533:SF2">
    <property type="entry name" value="FLAGELLAR HOOK-LENGTH CONTROL PROTEIN"/>
    <property type="match status" value="1"/>
</dbReference>
<protein>
    <submittedName>
        <fullName evidence="3">Flagellar hook-length control protein</fullName>
    </submittedName>
</protein>
<evidence type="ECO:0000256" key="1">
    <source>
        <dbReference type="SAM" id="MobiDB-lite"/>
    </source>
</evidence>
<dbReference type="AlphaFoldDB" id="A0A1Y6KS51"/>
<dbReference type="Pfam" id="PF02120">
    <property type="entry name" value="Flg_hook"/>
    <property type="match status" value="1"/>
</dbReference>
<dbReference type="InterPro" id="IPR038610">
    <property type="entry name" value="FliK-like_C_sf"/>
</dbReference>
<keyword evidence="3" id="KW-0969">Cilium</keyword>
<dbReference type="EMBL" id="FYAH01000001">
    <property type="protein sequence ID" value="SMY14911.1"/>
    <property type="molecule type" value="Genomic_DNA"/>
</dbReference>
<dbReference type="RefSeq" id="WP_087819308.1">
    <property type="nucleotide sequence ID" value="NZ_FYAH01000001.1"/>
</dbReference>
<dbReference type="Gene3D" id="3.30.750.140">
    <property type="match status" value="1"/>
</dbReference>
<dbReference type="Proteomes" id="UP000196485">
    <property type="component" value="Unassembled WGS sequence"/>
</dbReference>
<evidence type="ECO:0000313" key="3">
    <source>
        <dbReference type="EMBL" id="SMY14911.1"/>
    </source>
</evidence>
<accession>A0A1Y6KS51</accession>
<feature type="compositionally biased region" description="Polar residues" evidence="1">
    <location>
        <begin position="400"/>
        <end position="410"/>
    </location>
</feature>
<feature type="compositionally biased region" description="Low complexity" evidence="1">
    <location>
        <begin position="411"/>
        <end position="429"/>
    </location>
</feature>